<keyword evidence="1 6" id="KW-1277">Toxin-antitoxin system</keyword>
<comment type="function">
    <text evidence="6">Toxic component of a toxin-antitoxin (TA) system. An RNase.</text>
</comment>
<proteinExistence type="inferred from homology"/>
<feature type="domain" description="PIN" evidence="7">
    <location>
        <begin position="3"/>
        <end position="120"/>
    </location>
</feature>
<name>A0ABU4VRU4_9ACTN</name>
<keyword evidence="9" id="KW-1185">Reference proteome</keyword>
<comment type="cofactor">
    <cofactor evidence="6">
        <name>Mg(2+)</name>
        <dbReference type="ChEBI" id="CHEBI:18420"/>
    </cofactor>
</comment>
<keyword evidence="5 6" id="KW-0460">Magnesium</keyword>
<dbReference type="InterPro" id="IPR022907">
    <property type="entry name" value="VapC_family"/>
</dbReference>
<dbReference type="EMBL" id="JAXAVX010000017">
    <property type="protein sequence ID" value="MDX8153618.1"/>
    <property type="molecule type" value="Genomic_DNA"/>
</dbReference>
<dbReference type="Gene3D" id="3.40.50.1010">
    <property type="entry name" value="5'-nuclease"/>
    <property type="match status" value="1"/>
</dbReference>
<gene>
    <name evidence="6" type="primary">vapC</name>
    <name evidence="8" type="ORF">SK069_18620</name>
</gene>
<comment type="caution">
    <text evidence="8">The sequence shown here is derived from an EMBL/GenBank/DDBJ whole genome shotgun (WGS) entry which is preliminary data.</text>
</comment>
<dbReference type="InterPro" id="IPR029060">
    <property type="entry name" value="PIN-like_dom_sf"/>
</dbReference>
<dbReference type="EC" id="3.1.-.-" evidence="6"/>
<reference evidence="8 9" key="1">
    <citation type="submission" date="2023-11" db="EMBL/GenBank/DDBJ databases">
        <authorList>
            <person name="Xu M."/>
            <person name="Jiang T."/>
        </authorList>
    </citation>
    <scope>NUCLEOTIDE SEQUENCE [LARGE SCALE GENOMIC DNA]</scope>
    <source>
        <strain evidence="8 9">SD</strain>
    </source>
</reference>
<evidence type="ECO:0000259" key="7">
    <source>
        <dbReference type="Pfam" id="PF01850"/>
    </source>
</evidence>
<organism evidence="8 9">
    <name type="scientific">Patulibacter brassicae</name>
    <dbReference type="NCBI Taxonomy" id="1705717"/>
    <lineage>
        <taxon>Bacteria</taxon>
        <taxon>Bacillati</taxon>
        <taxon>Actinomycetota</taxon>
        <taxon>Thermoleophilia</taxon>
        <taxon>Solirubrobacterales</taxon>
        <taxon>Patulibacteraceae</taxon>
        <taxon>Patulibacter</taxon>
    </lineage>
</organism>
<keyword evidence="4 6" id="KW-0378">Hydrolase</keyword>
<evidence type="ECO:0000256" key="3">
    <source>
        <dbReference type="ARBA" id="ARBA00022723"/>
    </source>
</evidence>
<evidence type="ECO:0000256" key="6">
    <source>
        <dbReference type="HAMAP-Rule" id="MF_00265"/>
    </source>
</evidence>
<protein>
    <recommendedName>
        <fullName evidence="6">Ribonuclease VapC</fullName>
        <shortName evidence="6">RNase VapC</shortName>
        <ecNumber evidence="6">3.1.-.-</ecNumber>
    </recommendedName>
    <alternativeName>
        <fullName evidence="6">Toxin VapC</fullName>
    </alternativeName>
</protein>
<feature type="binding site" evidence="6">
    <location>
        <position position="95"/>
    </location>
    <ligand>
        <name>Mg(2+)</name>
        <dbReference type="ChEBI" id="CHEBI:18420"/>
    </ligand>
</feature>
<evidence type="ECO:0000256" key="1">
    <source>
        <dbReference type="ARBA" id="ARBA00022649"/>
    </source>
</evidence>
<evidence type="ECO:0000256" key="5">
    <source>
        <dbReference type="ARBA" id="ARBA00022842"/>
    </source>
</evidence>
<evidence type="ECO:0000256" key="2">
    <source>
        <dbReference type="ARBA" id="ARBA00022722"/>
    </source>
</evidence>
<dbReference type="Pfam" id="PF01850">
    <property type="entry name" value="PIN"/>
    <property type="match status" value="1"/>
</dbReference>
<keyword evidence="2 6" id="KW-0540">Nuclease</keyword>
<feature type="binding site" evidence="6">
    <location>
        <position position="6"/>
    </location>
    <ligand>
        <name>Mg(2+)</name>
        <dbReference type="ChEBI" id="CHEBI:18420"/>
    </ligand>
</feature>
<dbReference type="SUPFAM" id="SSF88723">
    <property type="entry name" value="PIN domain-like"/>
    <property type="match status" value="1"/>
</dbReference>
<evidence type="ECO:0000313" key="9">
    <source>
        <dbReference type="Proteomes" id="UP001277761"/>
    </source>
</evidence>
<keyword evidence="3 6" id="KW-0479">Metal-binding</keyword>
<evidence type="ECO:0000313" key="8">
    <source>
        <dbReference type="EMBL" id="MDX8153618.1"/>
    </source>
</evidence>
<dbReference type="RefSeq" id="WP_319955768.1">
    <property type="nucleotide sequence ID" value="NZ_JAXAVX010000017.1"/>
</dbReference>
<accession>A0ABU4VRU4</accession>
<dbReference type="InterPro" id="IPR002716">
    <property type="entry name" value="PIN_dom"/>
</dbReference>
<keyword evidence="6" id="KW-0800">Toxin</keyword>
<comment type="similarity">
    <text evidence="6">Belongs to the PINc/VapC protein family.</text>
</comment>
<dbReference type="HAMAP" id="MF_00265">
    <property type="entry name" value="VapC_Nob1"/>
    <property type="match status" value="1"/>
</dbReference>
<dbReference type="Proteomes" id="UP001277761">
    <property type="component" value="Unassembled WGS sequence"/>
</dbReference>
<evidence type="ECO:0000256" key="4">
    <source>
        <dbReference type="ARBA" id="ARBA00022801"/>
    </source>
</evidence>
<sequence>MSYVVDASALIALLRDEPGADQVEAALADADGPAHLSTVNLAEVHQALGPDLPVGLVGAPEGAPLIVAVSFSIEHARIAAALRPATRELGLSLADRACLALARAAALPALTADRAWARADVGVDVRVIR</sequence>